<dbReference type="PANTHER" id="PTHR33116:SF84">
    <property type="entry name" value="RNA-DIRECTED DNA POLYMERASE"/>
    <property type="match status" value="1"/>
</dbReference>
<evidence type="ECO:0000313" key="1">
    <source>
        <dbReference type="EMBL" id="GEU29285.1"/>
    </source>
</evidence>
<organism evidence="1">
    <name type="scientific">Tanacetum cinerariifolium</name>
    <name type="common">Dalmatian daisy</name>
    <name type="synonym">Chrysanthemum cinerariifolium</name>
    <dbReference type="NCBI Taxonomy" id="118510"/>
    <lineage>
        <taxon>Eukaryota</taxon>
        <taxon>Viridiplantae</taxon>
        <taxon>Streptophyta</taxon>
        <taxon>Embryophyta</taxon>
        <taxon>Tracheophyta</taxon>
        <taxon>Spermatophyta</taxon>
        <taxon>Magnoliopsida</taxon>
        <taxon>eudicotyledons</taxon>
        <taxon>Gunneridae</taxon>
        <taxon>Pentapetalae</taxon>
        <taxon>asterids</taxon>
        <taxon>campanulids</taxon>
        <taxon>Asterales</taxon>
        <taxon>Asteraceae</taxon>
        <taxon>Asteroideae</taxon>
        <taxon>Anthemideae</taxon>
        <taxon>Anthemidinae</taxon>
        <taxon>Tanacetum</taxon>
    </lineage>
</organism>
<dbReference type="EMBL" id="BKCJ010000056">
    <property type="protein sequence ID" value="GEU29285.1"/>
    <property type="molecule type" value="Genomic_DNA"/>
</dbReference>
<dbReference type="AlphaFoldDB" id="A0A699GMI0"/>
<evidence type="ECO:0008006" key="2">
    <source>
        <dbReference type="Google" id="ProtNLM"/>
    </source>
</evidence>
<gene>
    <name evidence="1" type="ORF">Tci_001263</name>
</gene>
<name>A0A699GMI0_TANCI</name>
<comment type="caution">
    <text evidence="1">The sequence shown here is derived from an EMBL/GenBank/DDBJ whole genome shotgun (WGS) entry which is preliminary data.</text>
</comment>
<protein>
    <recommendedName>
        <fullName evidence="2">RNA-directed DNA polymerase, eukaryota, reverse transcriptase zinc-binding domain protein</fullName>
    </recommendedName>
</protein>
<dbReference type="PANTHER" id="PTHR33116">
    <property type="entry name" value="REVERSE TRANSCRIPTASE ZINC-BINDING DOMAIN-CONTAINING PROTEIN-RELATED-RELATED"/>
    <property type="match status" value="1"/>
</dbReference>
<reference evidence="1" key="1">
    <citation type="journal article" date="2019" name="Sci. Rep.">
        <title>Draft genome of Tanacetum cinerariifolium, the natural source of mosquito coil.</title>
        <authorList>
            <person name="Yamashiro T."/>
            <person name="Shiraishi A."/>
            <person name="Satake H."/>
            <person name="Nakayama K."/>
        </authorList>
    </citation>
    <scope>NUCLEOTIDE SEQUENCE</scope>
</reference>
<proteinExistence type="predicted"/>
<sequence>MVPHRGGGGESANHSPTTAAAAAGKAADVAAVVVRWLGSGGGVGCGAAVVSAAVRQRRCGGAGCRKAKFSICINEGRKGYFLSGRGLRQWDPMSPCLFTLEMEVFALLMAKNVQQNLSEMSGLNPKMDKSIVFFGNVKESVKEGILDILPFVVRKLPVKYLGVHLITKRLTSKESSVLSSLNVYGAAVFLIPKSVVKEIDKILKGFLWCKGEIKIGKAKVEWKTVCSPKSQGGLGLKSFGLWNEVLLIKNLWNIAAGKNTLLVKWEWATQFPSIDNLNVPTLNEMQDDKTKWADRNVYNIWKERNARIFTGEVKDKKIVLKSIVESVKLQLSCLKVKKSCNVDKVAARWNVRMYYKYLLLYDSFDIPEWLWEDLVTNSSQVPIERHMTVNSSVLHKLSGLLMSRRAGIGHQGFCYFKFGKMGNIYEKIYRSVHSSLIALSKLSIIQSCSQQSPLSQK</sequence>
<accession>A0A699GMI0</accession>